<dbReference type="RefSeq" id="XP_022340532.1">
    <property type="nucleotide sequence ID" value="XM_022484824.1"/>
</dbReference>
<gene>
    <name evidence="11 12" type="primary">LOC111135091</name>
</gene>
<sequence length="368" mass="40861">MSSPEPSEISSVTPENEPISSTAEHEPEPIAPEPEPGWPEPEPEWSAAYEEWGLAWPIHNYFFGCAFLLADIIAVCFLIRVFKSLSRKRKGSLSGALLVMLVLFCSLRFVCLIVDPYHTEQIFPKLCARLLWSLGSPFLLSAFSLVLLALIDTTKMSIGPPRFQKLSVILAFTGFYIVLVISADLSVFYAPETDPLLVICQGLFILFGAVMCVGYLYVAVKIRGNLSSSRGHIQHDNSGITRLIFTCYVSSVIGFSIIATHIYASSSVFGVYSDVKVVDAWSWWALQTLMRSEELAVVIVVICVAKRSLLPEDALKRLASCLMCWNKNNARARKVHVVPMDESTVGQTNTVNIESLSTNSESKRQHCR</sequence>
<dbReference type="Pfam" id="PF25987">
    <property type="entry name" value="PRRT3"/>
    <property type="match status" value="1"/>
</dbReference>
<dbReference type="KEGG" id="cvn:111135091"/>
<keyword evidence="4" id="KW-0732">Signal</keyword>
<protein>
    <submittedName>
        <fullName evidence="11 12">Proline-rich transmembrane protein 3-like</fullName>
    </submittedName>
</protein>
<feature type="compositionally biased region" description="Polar residues" evidence="7">
    <location>
        <begin position="1"/>
        <end position="22"/>
    </location>
</feature>
<proteinExistence type="predicted"/>
<dbReference type="OrthoDB" id="10066605at2759"/>
<dbReference type="Proteomes" id="UP000694844">
    <property type="component" value="Chromosome 5"/>
</dbReference>
<keyword evidence="2" id="KW-0597">Phosphoprotein</keyword>
<keyword evidence="10" id="KW-1185">Reference proteome</keyword>
<evidence type="ECO:0000256" key="6">
    <source>
        <dbReference type="ARBA" id="ARBA00023136"/>
    </source>
</evidence>
<feature type="domain" description="Proline-rich transmembrane protein 3/4" evidence="9">
    <location>
        <begin position="33"/>
        <end position="328"/>
    </location>
</feature>
<dbReference type="AlphaFoldDB" id="A0A8B8EIP5"/>
<evidence type="ECO:0000256" key="5">
    <source>
        <dbReference type="ARBA" id="ARBA00022989"/>
    </source>
</evidence>
<organism evidence="10 11">
    <name type="scientific">Crassostrea virginica</name>
    <name type="common">Eastern oyster</name>
    <dbReference type="NCBI Taxonomy" id="6565"/>
    <lineage>
        <taxon>Eukaryota</taxon>
        <taxon>Metazoa</taxon>
        <taxon>Spiralia</taxon>
        <taxon>Lophotrochozoa</taxon>
        <taxon>Mollusca</taxon>
        <taxon>Bivalvia</taxon>
        <taxon>Autobranchia</taxon>
        <taxon>Pteriomorphia</taxon>
        <taxon>Ostreida</taxon>
        <taxon>Ostreoidea</taxon>
        <taxon>Ostreidae</taxon>
        <taxon>Crassostrea</taxon>
    </lineage>
</organism>
<evidence type="ECO:0000256" key="4">
    <source>
        <dbReference type="ARBA" id="ARBA00022729"/>
    </source>
</evidence>
<comment type="subcellular location">
    <subcellularLocation>
        <location evidence="1">Membrane</location>
        <topology evidence="1">Multi-pass membrane protein</topology>
    </subcellularLocation>
</comment>
<feature type="transmembrane region" description="Helical" evidence="8">
    <location>
        <begin position="163"/>
        <end position="190"/>
    </location>
</feature>
<evidence type="ECO:0000256" key="7">
    <source>
        <dbReference type="SAM" id="MobiDB-lite"/>
    </source>
</evidence>
<dbReference type="RefSeq" id="XP_022340533.1">
    <property type="nucleotide sequence ID" value="XM_022484825.1"/>
</dbReference>
<evidence type="ECO:0000256" key="3">
    <source>
        <dbReference type="ARBA" id="ARBA00022692"/>
    </source>
</evidence>
<evidence type="ECO:0000256" key="8">
    <source>
        <dbReference type="SAM" id="Phobius"/>
    </source>
</evidence>
<feature type="transmembrane region" description="Helical" evidence="8">
    <location>
        <begin position="196"/>
        <end position="218"/>
    </location>
</feature>
<evidence type="ECO:0000256" key="2">
    <source>
        <dbReference type="ARBA" id="ARBA00022553"/>
    </source>
</evidence>
<evidence type="ECO:0000313" key="11">
    <source>
        <dbReference type="RefSeq" id="XP_022340532.1"/>
    </source>
</evidence>
<feature type="transmembrane region" description="Helical" evidence="8">
    <location>
        <begin position="61"/>
        <end position="82"/>
    </location>
</feature>
<accession>A0A8B8EIP5</accession>
<keyword evidence="5 8" id="KW-1133">Transmembrane helix</keyword>
<keyword evidence="3 8" id="KW-0812">Transmembrane</keyword>
<feature type="transmembrane region" description="Helical" evidence="8">
    <location>
        <begin position="130"/>
        <end position="151"/>
    </location>
</feature>
<dbReference type="PANTHER" id="PTHR35578">
    <property type="entry name" value="PROLINE-RICH TRANSMEMBRANE PROTEIN 4-RELATED"/>
    <property type="match status" value="1"/>
</dbReference>
<dbReference type="InterPro" id="IPR052836">
    <property type="entry name" value="PRRT_domain-containing"/>
</dbReference>
<feature type="region of interest" description="Disordered" evidence="7">
    <location>
        <begin position="1"/>
        <end position="42"/>
    </location>
</feature>
<evidence type="ECO:0000256" key="1">
    <source>
        <dbReference type="ARBA" id="ARBA00004141"/>
    </source>
</evidence>
<dbReference type="InterPro" id="IPR059081">
    <property type="entry name" value="PRRT3-4"/>
</dbReference>
<name>A0A8B8EIP5_CRAVI</name>
<evidence type="ECO:0000313" key="10">
    <source>
        <dbReference type="Proteomes" id="UP000694844"/>
    </source>
</evidence>
<feature type="transmembrane region" description="Helical" evidence="8">
    <location>
        <begin position="94"/>
        <end position="118"/>
    </location>
</feature>
<dbReference type="GeneID" id="111135091"/>
<dbReference type="PANTHER" id="PTHR35578:SF7">
    <property type="entry name" value="G-PROTEIN COUPLED RECEPTORS FAMILY 1 PROFILE DOMAIN-CONTAINING PROTEIN"/>
    <property type="match status" value="1"/>
</dbReference>
<feature type="transmembrane region" description="Helical" evidence="8">
    <location>
        <begin position="284"/>
        <end position="305"/>
    </location>
</feature>
<reference evidence="11 12" key="1">
    <citation type="submission" date="2025-04" db="UniProtKB">
        <authorList>
            <consortium name="RefSeq"/>
        </authorList>
    </citation>
    <scope>IDENTIFICATION</scope>
    <source>
        <tissue evidence="11 12">Whole sample</tissue>
    </source>
</reference>
<keyword evidence="6 8" id="KW-0472">Membrane</keyword>
<evidence type="ECO:0000259" key="9">
    <source>
        <dbReference type="Pfam" id="PF25987"/>
    </source>
</evidence>
<feature type="transmembrane region" description="Helical" evidence="8">
    <location>
        <begin position="239"/>
        <end position="264"/>
    </location>
</feature>
<evidence type="ECO:0000313" key="12">
    <source>
        <dbReference type="RefSeq" id="XP_022340533.1"/>
    </source>
</evidence>
<feature type="compositionally biased region" description="Pro residues" evidence="7">
    <location>
        <begin position="29"/>
        <end position="40"/>
    </location>
</feature>